<keyword evidence="3" id="KW-1185">Reference proteome</keyword>
<proteinExistence type="predicted"/>
<sequence length="86" mass="9123">MLHDSAIACAESVCDRIALSDSSARTHRDARDKAEAAIGRVRELVESADRASEESLSRVFGGHPFGASVPTPDLIRALDGETGEQS</sequence>
<evidence type="ECO:0000313" key="3">
    <source>
        <dbReference type="Proteomes" id="UP000250028"/>
    </source>
</evidence>
<evidence type="ECO:0000256" key="1">
    <source>
        <dbReference type="SAM" id="MobiDB-lite"/>
    </source>
</evidence>
<gene>
    <name evidence="2" type="ORF">SAMN04489750_3731</name>
</gene>
<dbReference type="EMBL" id="UESZ01000001">
    <property type="protein sequence ID" value="SSA36337.1"/>
    <property type="molecule type" value="Genomic_DNA"/>
</dbReference>
<protein>
    <submittedName>
        <fullName evidence="2">Uncharacterized protein</fullName>
    </submittedName>
</protein>
<evidence type="ECO:0000313" key="2">
    <source>
        <dbReference type="EMBL" id="SSA36337.1"/>
    </source>
</evidence>
<dbReference type="AlphaFoldDB" id="A0A2Y9A2B9"/>
<feature type="region of interest" description="Disordered" evidence="1">
    <location>
        <begin position="59"/>
        <end position="86"/>
    </location>
</feature>
<organism evidence="2 3">
    <name type="scientific">Branchiibius hedensis</name>
    <dbReference type="NCBI Taxonomy" id="672460"/>
    <lineage>
        <taxon>Bacteria</taxon>
        <taxon>Bacillati</taxon>
        <taxon>Actinomycetota</taxon>
        <taxon>Actinomycetes</taxon>
        <taxon>Micrococcales</taxon>
        <taxon>Dermacoccaceae</taxon>
        <taxon>Branchiibius</taxon>
    </lineage>
</organism>
<name>A0A2Y9A2B9_9MICO</name>
<accession>A0A2Y9A2B9</accession>
<dbReference type="Proteomes" id="UP000250028">
    <property type="component" value="Unassembled WGS sequence"/>
</dbReference>
<dbReference type="RefSeq" id="WP_146202631.1">
    <property type="nucleotide sequence ID" value="NZ_QGDN01000001.1"/>
</dbReference>
<reference evidence="3" key="1">
    <citation type="submission" date="2016-10" db="EMBL/GenBank/DDBJ databases">
        <authorList>
            <person name="Varghese N."/>
            <person name="Submissions S."/>
        </authorList>
    </citation>
    <scope>NUCLEOTIDE SEQUENCE [LARGE SCALE GENOMIC DNA]</scope>
    <source>
        <strain evidence="3">DSM 22951</strain>
    </source>
</reference>